<dbReference type="Pfam" id="PF12696">
    <property type="entry name" value="TraG-D_C"/>
    <property type="match status" value="1"/>
</dbReference>
<comment type="caution">
    <text evidence="8">The sequence shown here is derived from an EMBL/GenBank/DDBJ whole genome shotgun (WGS) entry which is preliminary data.</text>
</comment>
<proteinExistence type="predicted"/>
<accession>A0ABX1JHF5</accession>
<keyword evidence="3" id="KW-0812">Transmembrane</keyword>
<keyword evidence="4" id="KW-1133">Transmembrane helix</keyword>
<evidence type="ECO:0000313" key="9">
    <source>
        <dbReference type="Proteomes" id="UP000715441"/>
    </source>
</evidence>
<feature type="domain" description="TraD/TraG TraM recognition site" evidence="7">
    <location>
        <begin position="407"/>
        <end position="530"/>
    </location>
</feature>
<gene>
    <name evidence="8" type="ORF">HFP15_40925</name>
</gene>
<dbReference type="EMBL" id="JAAXLS010000084">
    <property type="protein sequence ID" value="NKQ59222.1"/>
    <property type="molecule type" value="Genomic_DNA"/>
</dbReference>
<evidence type="ECO:0000256" key="6">
    <source>
        <dbReference type="SAM" id="MobiDB-lite"/>
    </source>
</evidence>
<comment type="subcellular location">
    <subcellularLocation>
        <location evidence="1">Cell membrane</location>
        <topology evidence="1">Multi-pass membrane protein</topology>
    </subcellularLocation>
</comment>
<dbReference type="CDD" id="cd01127">
    <property type="entry name" value="TrwB_TraG_TraD_VirD4"/>
    <property type="match status" value="1"/>
</dbReference>
<keyword evidence="9" id="KW-1185">Reference proteome</keyword>
<dbReference type="SUPFAM" id="SSF52540">
    <property type="entry name" value="P-loop containing nucleoside triphosphate hydrolases"/>
    <property type="match status" value="1"/>
</dbReference>
<sequence>MSRDKDVKLTELKTGAGGLGLGAASLALDAIAQPGGAFTPFIETVATPGMVAGGVLAAGAVTHNRWYFSAHQIFRREVHGDGWLDKHDLNQTCGKAALRKEADQLRPGLKGKKGKPTEYGWNLGEIVSGHRNVRGRSVYSPGPRPIGIVGPTESGKSQLLIGGIIETPGAAVITSTKPELAVATKLIRQHRGPVAVFNPQGLGADSADATERGLVENTFYFDPVLGCTDQQLADARAWGLVRGGGGREGIERADFWAGKAVEIIRCYLMAAALQGWDMGAVMHWAHNPDDYTPVNILEAHPAHVPAGWIGTLTTHLQASHNTRTGYFATVTSCVGFMDNPLVAAACRPPKGHSFNVAEFLRSNGTLYLIGGQQDLRVAPLLNCLTEYLFSEAQKIAAGMGGRLDPYLTFWLDEVANITPVPLDQWTTDSRGWGIRVVAVIQALSQLETTWGPARADTIWANLRTKIILPGVTDQRDLEALAYLAGKRWVERVTENENSGDATGRGRSRSTGRSRVQEPVVEGHTISGMPKWHIYVHGLGRHHAAVLKFEPGYKRATRETKRLSKLAQSAGVPALQPAEATEGVRA</sequence>
<dbReference type="InterPro" id="IPR027417">
    <property type="entry name" value="P-loop_NTPase"/>
</dbReference>
<feature type="region of interest" description="Disordered" evidence="6">
    <location>
        <begin position="494"/>
        <end position="519"/>
    </location>
</feature>
<dbReference type="RefSeq" id="WP_168523795.1">
    <property type="nucleotide sequence ID" value="NZ_JAAXLS010000084.1"/>
</dbReference>
<dbReference type="InterPro" id="IPR032689">
    <property type="entry name" value="TraG-D_C"/>
</dbReference>
<dbReference type="PANTHER" id="PTHR37937:SF1">
    <property type="entry name" value="CONJUGATIVE TRANSFER: DNA TRANSPORT"/>
    <property type="match status" value="1"/>
</dbReference>
<protein>
    <submittedName>
        <fullName evidence="8">TraM recognition domain-containing protein</fullName>
    </submittedName>
</protein>
<evidence type="ECO:0000256" key="3">
    <source>
        <dbReference type="ARBA" id="ARBA00022692"/>
    </source>
</evidence>
<dbReference type="Proteomes" id="UP000715441">
    <property type="component" value="Unassembled WGS sequence"/>
</dbReference>
<evidence type="ECO:0000259" key="7">
    <source>
        <dbReference type="Pfam" id="PF12696"/>
    </source>
</evidence>
<reference evidence="8 9" key="1">
    <citation type="submission" date="2020-04" db="EMBL/GenBank/DDBJ databases">
        <title>Novel species.</title>
        <authorList>
            <person name="Teo W.F.A."/>
            <person name="Lipun K."/>
            <person name="Srisuk N."/>
            <person name="Duangmal K."/>
        </authorList>
    </citation>
    <scope>NUCLEOTIDE SEQUENCE [LARGE SCALE GENOMIC DNA]</scope>
    <source>
        <strain evidence="8 9">K13G38</strain>
    </source>
</reference>
<dbReference type="Gene3D" id="3.40.50.300">
    <property type="entry name" value="P-loop containing nucleotide triphosphate hydrolases"/>
    <property type="match status" value="1"/>
</dbReference>
<keyword evidence="2" id="KW-1003">Cell membrane</keyword>
<evidence type="ECO:0000256" key="1">
    <source>
        <dbReference type="ARBA" id="ARBA00004651"/>
    </source>
</evidence>
<organism evidence="8 9">
    <name type="scientific">Amycolatopsis acididurans</name>
    <dbReference type="NCBI Taxonomy" id="2724524"/>
    <lineage>
        <taxon>Bacteria</taxon>
        <taxon>Bacillati</taxon>
        <taxon>Actinomycetota</taxon>
        <taxon>Actinomycetes</taxon>
        <taxon>Pseudonocardiales</taxon>
        <taxon>Pseudonocardiaceae</taxon>
        <taxon>Amycolatopsis</taxon>
    </lineage>
</organism>
<evidence type="ECO:0000256" key="2">
    <source>
        <dbReference type="ARBA" id="ARBA00022475"/>
    </source>
</evidence>
<dbReference type="InterPro" id="IPR051539">
    <property type="entry name" value="T4SS-coupling_protein"/>
</dbReference>
<keyword evidence="5" id="KW-0472">Membrane</keyword>
<dbReference type="PANTHER" id="PTHR37937">
    <property type="entry name" value="CONJUGATIVE TRANSFER: DNA TRANSPORT"/>
    <property type="match status" value="1"/>
</dbReference>
<evidence type="ECO:0000256" key="4">
    <source>
        <dbReference type="ARBA" id="ARBA00022989"/>
    </source>
</evidence>
<name>A0ABX1JHF5_9PSEU</name>
<evidence type="ECO:0000313" key="8">
    <source>
        <dbReference type="EMBL" id="NKQ59222.1"/>
    </source>
</evidence>
<evidence type="ECO:0000256" key="5">
    <source>
        <dbReference type="ARBA" id="ARBA00023136"/>
    </source>
</evidence>
<feature type="region of interest" description="Disordered" evidence="6">
    <location>
        <begin position="564"/>
        <end position="585"/>
    </location>
</feature>